<dbReference type="EMBL" id="MVHJ01000006">
    <property type="protein sequence ID" value="ORA05406.1"/>
    <property type="molecule type" value="Genomic_DNA"/>
</dbReference>
<comment type="caution">
    <text evidence="2">The sequence shown here is derived from an EMBL/GenBank/DDBJ whole genome shotgun (WGS) entry which is preliminary data.</text>
</comment>
<organism evidence="2 3">
    <name type="scientific">Mycolicibacterium bacteremicum</name>
    <name type="common">Mycobacterium bacteremicum</name>
    <dbReference type="NCBI Taxonomy" id="564198"/>
    <lineage>
        <taxon>Bacteria</taxon>
        <taxon>Bacillati</taxon>
        <taxon>Actinomycetota</taxon>
        <taxon>Actinomycetes</taxon>
        <taxon>Mycobacteriales</taxon>
        <taxon>Mycobacteriaceae</taxon>
        <taxon>Mycolicibacterium</taxon>
    </lineage>
</organism>
<dbReference type="Gene3D" id="3.40.630.30">
    <property type="match status" value="1"/>
</dbReference>
<name>A0A1W9YZB3_MYCBA</name>
<protein>
    <submittedName>
        <fullName evidence="2">GNAT family acetyltransferase</fullName>
    </submittedName>
</protein>
<dbReference type="Proteomes" id="UP000192366">
    <property type="component" value="Unassembled WGS sequence"/>
</dbReference>
<feature type="domain" description="N-acetyltransferase" evidence="1">
    <location>
        <begin position="6"/>
        <end position="92"/>
    </location>
</feature>
<evidence type="ECO:0000313" key="3">
    <source>
        <dbReference type="Proteomes" id="UP000192366"/>
    </source>
</evidence>
<dbReference type="PANTHER" id="PTHR31435:SF10">
    <property type="entry name" value="BSR4717 PROTEIN"/>
    <property type="match status" value="1"/>
</dbReference>
<gene>
    <name evidence="2" type="ORF">BST17_09405</name>
</gene>
<dbReference type="AlphaFoldDB" id="A0A1W9YZB3"/>
<accession>A0A1W9YZB3</accession>
<dbReference type="GO" id="GO:0016740">
    <property type="term" value="F:transferase activity"/>
    <property type="evidence" value="ECO:0007669"/>
    <property type="project" value="UniProtKB-KW"/>
</dbReference>
<sequence>MSDTVTHAPALNRFEIHEDSQLAGFAEYRDHGGQRIFHHTEIGEQFGGKGLATKLIRGALTETAAAGLRIVPVCPFVAKFVDKHDDFAAEVDEVTPAVLDLLG</sequence>
<proteinExistence type="predicted"/>
<dbReference type="STRING" id="564198.BST17_09405"/>
<dbReference type="InterPro" id="IPR045057">
    <property type="entry name" value="Gcn5-rel_NAT"/>
</dbReference>
<evidence type="ECO:0000313" key="2">
    <source>
        <dbReference type="EMBL" id="ORA05406.1"/>
    </source>
</evidence>
<evidence type="ECO:0000259" key="1">
    <source>
        <dbReference type="PROSITE" id="PS51729"/>
    </source>
</evidence>
<dbReference type="SUPFAM" id="SSF55729">
    <property type="entry name" value="Acyl-CoA N-acyltransferases (Nat)"/>
    <property type="match status" value="1"/>
</dbReference>
<keyword evidence="2" id="KW-0808">Transferase</keyword>
<dbReference type="InterPro" id="IPR031165">
    <property type="entry name" value="GNAT_YJDJ"/>
</dbReference>
<keyword evidence="3" id="KW-1185">Reference proteome</keyword>
<dbReference type="RefSeq" id="WP_083057353.1">
    <property type="nucleotide sequence ID" value="NZ_JACKVM010000014.1"/>
</dbReference>
<dbReference type="PANTHER" id="PTHR31435">
    <property type="entry name" value="PROTEIN NATD1"/>
    <property type="match status" value="1"/>
</dbReference>
<dbReference type="PROSITE" id="PS51729">
    <property type="entry name" value="GNAT_YJDJ"/>
    <property type="match status" value="1"/>
</dbReference>
<dbReference type="InterPro" id="IPR016181">
    <property type="entry name" value="Acyl_CoA_acyltransferase"/>
</dbReference>
<dbReference type="OrthoDB" id="5405911at2"/>
<dbReference type="Pfam" id="PF14542">
    <property type="entry name" value="Acetyltransf_CG"/>
    <property type="match status" value="1"/>
</dbReference>
<reference evidence="2 3" key="1">
    <citation type="submission" date="2017-02" db="EMBL/GenBank/DDBJ databases">
        <title>The new phylogeny of genus Mycobacterium.</title>
        <authorList>
            <person name="Tortoli E."/>
            <person name="Trovato A."/>
            <person name="Cirillo D.M."/>
        </authorList>
    </citation>
    <scope>NUCLEOTIDE SEQUENCE [LARGE SCALE GENOMIC DNA]</scope>
    <source>
        <strain evidence="2 3">DSM 45578</strain>
    </source>
</reference>